<keyword evidence="2" id="KW-1185">Reference proteome</keyword>
<name>A0A368GBQ3_ANCCA</name>
<gene>
    <name evidence="1" type="ORF">ANCCAN_12202</name>
</gene>
<proteinExistence type="predicted"/>
<evidence type="ECO:0000313" key="1">
    <source>
        <dbReference type="EMBL" id="RCN41823.1"/>
    </source>
</evidence>
<comment type="caution">
    <text evidence="1">The sequence shown here is derived from an EMBL/GenBank/DDBJ whole genome shotgun (WGS) entry which is preliminary data.</text>
</comment>
<dbReference type="EMBL" id="JOJR01000220">
    <property type="protein sequence ID" value="RCN41823.1"/>
    <property type="molecule type" value="Genomic_DNA"/>
</dbReference>
<evidence type="ECO:0000313" key="2">
    <source>
        <dbReference type="Proteomes" id="UP000252519"/>
    </source>
</evidence>
<dbReference type="AlphaFoldDB" id="A0A368GBQ3"/>
<reference evidence="1 2" key="1">
    <citation type="submission" date="2014-10" db="EMBL/GenBank/DDBJ databases">
        <title>Draft genome of the hookworm Ancylostoma caninum.</title>
        <authorList>
            <person name="Mitreva M."/>
        </authorList>
    </citation>
    <scope>NUCLEOTIDE SEQUENCE [LARGE SCALE GENOMIC DNA]</scope>
    <source>
        <strain evidence="1 2">Baltimore</strain>
    </source>
</reference>
<dbReference type="OrthoDB" id="5804305at2759"/>
<organism evidence="1 2">
    <name type="scientific">Ancylostoma caninum</name>
    <name type="common">Dog hookworm</name>
    <dbReference type="NCBI Taxonomy" id="29170"/>
    <lineage>
        <taxon>Eukaryota</taxon>
        <taxon>Metazoa</taxon>
        <taxon>Ecdysozoa</taxon>
        <taxon>Nematoda</taxon>
        <taxon>Chromadorea</taxon>
        <taxon>Rhabditida</taxon>
        <taxon>Rhabditina</taxon>
        <taxon>Rhabditomorpha</taxon>
        <taxon>Strongyloidea</taxon>
        <taxon>Ancylostomatidae</taxon>
        <taxon>Ancylostomatinae</taxon>
        <taxon>Ancylostoma</taxon>
    </lineage>
</organism>
<dbReference type="Proteomes" id="UP000252519">
    <property type="component" value="Unassembled WGS sequence"/>
</dbReference>
<protein>
    <submittedName>
        <fullName evidence="1">Uncharacterized protein</fullName>
    </submittedName>
</protein>
<sequence length="363" mass="41059">MPEHETIKYKLNFGTNLSITIETESLEKEIQSWINDYEQMEKFWLSARTASSAFVQYDDPVKPLSAVIRSFYDIITNDNQHSSTVVQKKQVVLLTDYMPVNVTTAMNTITSANEQKLALVHELNVTDFHKSINFPVYSAGDGINMTEAIQRFQQPLDFDFPEEIYQGKPIASNNLFMTEFDASTITEIVENAVFGNLCNLPNNKMCRNFVPVRFAHGGVVRNMTIPFIGDRTMVFAKHCIEFLEVKMRTSSGASCDPAVVDIIEQFAADLRTDKSFVSLVINNSSCIESALDRLNISSVQSKIRLVSKQNLDDIYDNLTLPLLSSGFLNATRDQQIVFNSPFYLTNYSTSCRSEVPFGELFIF</sequence>
<dbReference type="STRING" id="29170.A0A368GBQ3"/>
<accession>A0A368GBQ3</accession>